<sequence>MHLFLLILFALTLFQAYLKDAHDLLHHTLKNEPRAKVDLNSLPYSCTILDYGMRTGIWSIEMAELV</sequence>
<name>A0ABQ9QGM5_9PEZI</name>
<evidence type="ECO:0008006" key="4">
    <source>
        <dbReference type="Google" id="ProtNLM"/>
    </source>
</evidence>
<feature type="non-terminal residue" evidence="2">
    <location>
        <position position="66"/>
    </location>
</feature>
<dbReference type="Proteomes" id="UP001227543">
    <property type="component" value="Unassembled WGS sequence"/>
</dbReference>
<dbReference type="RefSeq" id="XP_060372339.1">
    <property type="nucleotide sequence ID" value="XM_060533082.1"/>
</dbReference>
<gene>
    <name evidence="2" type="ORF">CTAM01_17091</name>
</gene>
<evidence type="ECO:0000256" key="1">
    <source>
        <dbReference type="SAM" id="SignalP"/>
    </source>
</evidence>
<evidence type="ECO:0000313" key="2">
    <source>
        <dbReference type="EMBL" id="KAK1463552.1"/>
    </source>
</evidence>
<organism evidence="2 3">
    <name type="scientific">Colletotrichum tamarilloi</name>
    <dbReference type="NCBI Taxonomy" id="1209934"/>
    <lineage>
        <taxon>Eukaryota</taxon>
        <taxon>Fungi</taxon>
        <taxon>Dikarya</taxon>
        <taxon>Ascomycota</taxon>
        <taxon>Pezizomycotina</taxon>
        <taxon>Sordariomycetes</taxon>
        <taxon>Hypocreomycetidae</taxon>
        <taxon>Glomerellales</taxon>
        <taxon>Glomerellaceae</taxon>
        <taxon>Colletotrichum</taxon>
        <taxon>Colletotrichum acutatum species complex</taxon>
    </lineage>
</organism>
<keyword evidence="3" id="KW-1185">Reference proteome</keyword>
<dbReference type="EMBL" id="MLFU01000340">
    <property type="protein sequence ID" value="KAK1463552.1"/>
    <property type="molecule type" value="Genomic_DNA"/>
</dbReference>
<protein>
    <recommendedName>
        <fullName evidence="4">Methyltransferase domain-containing protein</fullName>
    </recommendedName>
</protein>
<feature type="signal peptide" evidence="1">
    <location>
        <begin position="1"/>
        <end position="16"/>
    </location>
</feature>
<keyword evidence="1" id="KW-0732">Signal</keyword>
<comment type="caution">
    <text evidence="2">The sequence shown here is derived from an EMBL/GenBank/DDBJ whole genome shotgun (WGS) entry which is preliminary data.</text>
</comment>
<reference evidence="2 3" key="1">
    <citation type="submission" date="2016-10" db="EMBL/GenBank/DDBJ databases">
        <title>The genome sequence of Colletotrichum fioriniae PJ7.</title>
        <authorList>
            <person name="Baroncelli R."/>
        </authorList>
    </citation>
    <scope>NUCLEOTIDE SEQUENCE [LARGE SCALE GENOMIC DNA]</scope>
    <source>
        <strain evidence="2 3">Tom-12</strain>
    </source>
</reference>
<evidence type="ECO:0000313" key="3">
    <source>
        <dbReference type="Proteomes" id="UP001227543"/>
    </source>
</evidence>
<feature type="chain" id="PRO_5046930845" description="Methyltransferase domain-containing protein" evidence="1">
    <location>
        <begin position="17"/>
        <end position="66"/>
    </location>
</feature>
<accession>A0ABQ9QGM5</accession>
<proteinExistence type="predicted"/>
<dbReference type="GeneID" id="85417320"/>